<evidence type="ECO:0000256" key="7">
    <source>
        <dbReference type="SAM" id="Phobius"/>
    </source>
</evidence>
<dbReference type="GO" id="GO:0005254">
    <property type="term" value="F:chloride channel activity"/>
    <property type="evidence" value="ECO:0007669"/>
    <property type="project" value="TreeGrafter"/>
</dbReference>
<feature type="transmembrane region" description="Helical" evidence="7">
    <location>
        <begin position="217"/>
        <end position="244"/>
    </location>
</feature>
<evidence type="ECO:0000256" key="1">
    <source>
        <dbReference type="ARBA" id="ARBA00004651"/>
    </source>
</evidence>
<comment type="subcellular location">
    <subcellularLocation>
        <location evidence="1">Cell membrane</location>
        <topology evidence="1">Multi-pass membrane protein</topology>
    </subcellularLocation>
</comment>
<keyword evidence="4 7" id="KW-1133">Transmembrane helix</keyword>
<evidence type="ECO:0000256" key="2">
    <source>
        <dbReference type="ARBA" id="ARBA00022475"/>
    </source>
</evidence>
<keyword evidence="5 7" id="KW-0472">Membrane</keyword>
<keyword evidence="11" id="KW-1185">Reference proteome</keyword>
<evidence type="ECO:0000256" key="6">
    <source>
        <dbReference type="ARBA" id="ARBA00023180"/>
    </source>
</evidence>
<keyword evidence="6" id="KW-0325">Glycoprotein</keyword>
<keyword evidence="2" id="KW-1003">Cell membrane</keyword>
<keyword evidence="3 7" id="KW-0812">Transmembrane</keyword>
<dbReference type="InterPro" id="IPR032394">
    <property type="entry name" value="Anoct_dimer"/>
</dbReference>
<name>A0A8T2SQ92_CERRI</name>
<evidence type="ECO:0000313" key="11">
    <source>
        <dbReference type="Proteomes" id="UP000825935"/>
    </source>
</evidence>
<evidence type="ECO:0000256" key="5">
    <source>
        <dbReference type="ARBA" id="ARBA00023136"/>
    </source>
</evidence>
<feature type="domain" description="Anoctamin transmembrane" evidence="8">
    <location>
        <begin position="209"/>
        <end position="280"/>
    </location>
</feature>
<feature type="transmembrane region" description="Helical" evidence="7">
    <location>
        <begin position="256"/>
        <end position="272"/>
    </location>
</feature>
<proteinExistence type="predicted"/>
<dbReference type="OMA" id="FEWGERE"/>
<dbReference type="Pfam" id="PF04547">
    <property type="entry name" value="Anoctamin"/>
    <property type="match status" value="1"/>
</dbReference>
<evidence type="ECO:0000313" key="10">
    <source>
        <dbReference type="EMBL" id="KAH7365864.1"/>
    </source>
</evidence>
<dbReference type="EMBL" id="CM035423">
    <property type="protein sequence ID" value="KAH7365864.1"/>
    <property type="molecule type" value="Genomic_DNA"/>
</dbReference>
<dbReference type="PANTHER" id="PTHR12308:SF73">
    <property type="entry name" value="ANOCTAMIN"/>
    <property type="match status" value="1"/>
</dbReference>
<dbReference type="Proteomes" id="UP000825935">
    <property type="component" value="Chromosome 18"/>
</dbReference>
<gene>
    <name evidence="10" type="ORF">KP509_18G050100</name>
</gene>
<evidence type="ECO:0000256" key="4">
    <source>
        <dbReference type="ARBA" id="ARBA00022989"/>
    </source>
</evidence>
<dbReference type="OrthoDB" id="296386at2759"/>
<dbReference type="InterPro" id="IPR049452">
    <property type="entry name" value="Anoctamin_TM"/>
</dbReference>
<dbReference type="PANTHER" id="PTHR12308">
    <property type="entry name" value="ANOCTAMIN"/>
    <property type="match status" value="1"/>
</dbReference>
<accession>A0A8T2SQ92</accession>
<evidence type="ECO:0000256" key="3">
    <source>
        <dbReference type="ARBA" id="ARBA00022692"/>
    </source>
</evidence>
<feature type="domain" description="Anoctamin dimerisation" evidence="9">
    <location>
        <begin position="38"/>
        <end position="135"/>
    </location>
</feature>
<sequence length="282" mass="32913">MSEHVERVDKSLNDKPPNGPVFEVAIAYTRLEKNQNEMALSGDKREFAVQRLAEELRKKGLILNDVEGLSTENFLKIGAPEEILGRMAEILQIRKPTYIGLVVPFEWGEREAFVRQSEDENLFSWEERHRCLHSLLHQVVNSTENDIVLTTNESDEFIWKAGESLLSKLIATKVVKDVFLLHDEKKRKHLLDNWAWKWTGFTSQPIDTIYSYFGPKVAIYFAFLGMYTQWLFYPSIFGLFIYFINMRSWESLTPPLVSMLAVMWAVLFLQFWKRKNAALLAR</sequence>
<evidence type="ECO:0000259" key="8">
    <source>
        <dbReference type="Pfam" id="PF04547"/>
    </source>
</evidence>
<evidence type="ECO:0000259" key="9">
    <source>
        <dbReference type="Pfam" id="PF16178"/>
    </source>
</evidence>
<dbReference type="GO" id="GO:0005886">
    <property type="term" value="C:plasma membrane"/>
    <property type="evidence" value="ECO:0007669"/>
    <property type="project" value="UniProtKB-SubCell"/>
</dbReference>
<organism evidence="10 11">
    <name type="scientific">Ceratopteris richardii</name>
    <name type="common">Triangle waterfern</name>
    <dbReference type="NCBI Taxonomy" id="49495"/>
    <lineage>
        <taxon>Eukaryota</taxon>
        <taxon>Viridiplantae</taxon>
        <taxon>Streptophyta</taxon>
        <taxon>Embryophyta</taxon>
        <taxon>Tracheophyta</taxon>
        <taxon>Polypodiopsida</taxon>
        <taxon>Polypodiidae</taxon>
        <taxon>Polypodiales</taxon>
        <taxon>Pteridineae</taxon>
        <taxon>Pteridaceae</taxon>
        <taxon>Parkerioideae</taxon>
        <taxon>Ceratopteris</taxon>
    </lineage>
</organism>
<dbReference type="AlphaFoldDB" id="A0A8T2SQ92"/>
<dbReference type="InterPro" id="IPR007632">
    <property type="entry name" value="Anoctamin"/>
</dbReference>
<reference evidence="10" key="1">
    <citation type="submission" date="2021-08" db="EMBL/GenBank/DDBJ databases">
        <title>WGS assembly of Ceratopteris richardii.</title>
        <authorList>
            <person name="Marchant D.B."/>
            <person name="Chen G."/>
            <person name="Jenkins J."/>
            <person name="Shu S."/>
            <person name="Leebens-Mack J."/>
            <person name="Grimwood J."/>
            <person name="Schmutz J."/>
            <person name="Soltis P."/>
            <person name="Soltis D."/>
            <person name="Chen Z.-H."/>
        </authorList>
    </citation>
    <scope>NUCLEOTIDE SEQUENCE</scope>
    <source>
        <strain evidence="10">Whitten #5841</strain>
        <tissue evidence="10">Leaf</tissue>
    </source>
</reference>
<protein>
    <submittedName>
        <fullName evidence="10">Uncharacterized protein</fullName>
    </submittedName>
</protein>
<comment type="caution">
    <text evidence="10">The sequence shown here is derived from an EMBL/GenBank/DDBJ whole genome shotgun (WGS) entry which is preliminary data.</text>
</comment>
<dbReference type="GO" id="GO:0046983">
    <property type="term" value="F:protein dimerization activity"/>
    <property type="evidence" value="ECO:0007669"/>
    <property type="project" value="InterPro"/>
</dbReference>
<dbReference type="Pfam" id="PF16178">
    <property type="entry name" value="Anoct_dimer"/>
    <property type="match status" value="1"/>
</dbReference>